<sequence>MASDSISTYVPQYVPSNQLRYTRACMVCSIVMTSANFRKDGCPNCPFLDLKGSPEVIEACTSSMYEGSIFIADPKKSWLAKWQRIDSFVPGMYAIKVSGSLPEDMKQLMEDEGHVYIPRDGSAQELD</sequence>
<name>A0ACB9Z7T4_9PEZI</name>
<accession>A0ACB9Z7T4</accession>
<dbReference type="Proteomes" id="UP001497700">
    <property type="component" value="Unassembled WGS sequence"/>
</dbReference>
<proteinExistence type="predicted"/>
<keyword evidence="1" id="KW-0251">Elongation factor</keyword>
<gene>
    <name evidence="1" type="ORF">F4820DRAFT_414217</name>
</gene>
<evidence type="ECO:0000313" key="1">
    <source>
        <dbReference type="EMBL" id="KAI4867225.1"/>
    </source>
</evidence>
<organism evidence="1 2">
    <name type="scientific">Hypoxylon rubiginosum</name>
    <dbReference type="NCBI Taxonomy" id="110542"/>
    <lineage>
        <taxon>Eukaryota</taxon>
        <taxon>Fungi</taxon>
        <taxon>Dikarya</taxon>
        <taxon>Ascomycota</taxon>
        <taxon>Pezizomycotina</taxon>
        <taxon>Sordariomycetes</taxon>
        <taxon>Xylariomycetidae</taxon>
        <taxon>Xylariales</taxon>
        <taxon>Hypoxylaceae</taxon>
        <taxon>Hypoxylon</taxon>
    </lineage>
</organism>
<keyword evidence="1" id="KW-0648">Protein biosynthesis</keyword>
<protein>
    <submittedName>
        <fullName evidence="1">Transcription elongation factor spt-4</fullName>
    </submittedName>
</protein>
<comment type="caution">
    <text evidence="1">The sequence shown here is derived from an EMBL/GenBank/DDBJ whole genome shotgun (WGS) entry which is preliminary data.</text>
</comment>
<keyword evidence="2" id="KW-1185">Reference proteome</keyword>
<reference evidence="1 2" key="1">
    <citation type="journal article" date="2022" name="New Phytol.">
        <title>Ecological generalism drives hyperdiversity of secondary metabolite gene clusters in xylarialean endophytes.</title>
        <authorList>
            <person name="Franco M.E.E."/>
            <person name="Wisecaver J.H."/>
            <person name="Arnold A.E."/>
            <person name="Ju Y.M."/>
            <person name="Slot J.C."/>
            <person name="Ahrendt S."/>
            <person name="Moore L.P."/>
            <person name="Eastman K.E."/>
            <person name="Scott K."/>
            <person name="Konkel Z."/>
            <person name="Mondo S.J."/>
            <person name="Kuo A."/>
            <person name="Hayes R.D."/>
            <person name="Haridas S."/>
            <person name="Andreopoulos B."/>
            <person name="Riley R."/>
            <person name="LaButti K."/>
            <person name="Pangilinan J."/>
            <person name="Lipzen A."/>
            <person name="Amirebrahimi M."/>
            <person name="Yan J."/>
            <person name="Adam C."/>
            <person name="Keymanesh K."/>
            <person name="Ng V."/>
            <person name="Louie K."/>
            <person name="Northen T."/>
            <person name="Drula E."/>
            <person name="Henrissat B."/>
            <person name="Hsieh H.M."/>
            <person name="Youens-Clark K."/>
            <person name="Lutzoni F."/>
            <person name="Miadlikowska J."/>
            <person name="Eastwood D.C."/>
            <person name="Hamelin R.C."/>
            <person name="Grigoriev I.V."/>
            <person name="U'Ren J.M."/>
        </authorList>
    </citation>
    <scope>NUCLEOTIDE SEQUENCE [LARGE SCALE GENOMIC DNA]</scope>
    <source>
        <strain evidence="1 2">CBS 119005</strain>
    </source>
</reference>
<dbReference type="EMBL" id="MU393449">
    <property type="protein sequence ID" value="KAI4867225.1"/>
    <property type="molecule type" value="Genomic_DNA"/>
</dbReference>
<evidence type="ECO:0000313" key="2">
    <source>
        <dbReference type="Proteomes" id="UP001497700"/>
    </source>
</evidence>